<keyword evidence="2" id="KW-1133">Transmembrane helix</keyword>
<reference evidence="5" key="1">
    <citation type="submission" date="2020-10" db="EMBL/GenBank/DDBJ databases">
        <title>Genome Sequence of Monilinia vaccinii-corymbosi Sheds Light on Mummy Berry Disease Infection of Blueberry and Mating Type.</title>
        <authorList>
            <person name="Yow A.G."/>
            <person name="Zhang Y."/>
            <person name="Bansal K."/>
            <person name="Eacker S.M."/>
            <person name="Sullivan S."/>
            <person name="Liachko I."/>
            <person name="Cubeta M.A."/>
            <person name="Rollins J.A."/>
            <person name="Ashrafi H."/>
        </authorList>
    </citation>
    <scope>NUCLEOTIDE SEQUENCE</scope>
    <source>
        <strain evidence="5">RL-1</strain>
    </source>
</reference>
<organism evidence="5 6">
    <name type="scientific">Monilinia vaccinii-corymbosi</name>
    <dbReference type="NCBI Taxonomy" id="61207"/>
    <lineage>
        <taxon>Eukaryota</taxon>
        <taxon>Fungi</taxon>
        <taxon>Dikarya</taxon>
        <taxon>Ascomycota</taxon>
        <taxon>Pezizomycotina</taxon>
        <taxon>Leotiomycetes</taxon>
        <taxon>Helotiales</taxon>
        <taxon>Sclerotiniaceae</taxon>
        <taxon>Monilinia</taxon>
    </lineage>
</organism>
<feature type="region of interest" description="Disordered" evidence="1">
    <location>
        <begin position="330"/>
        <end position="353"/>
    </location>
</feature>
<feature type="compositionally biased region" description="Basic and acidic residues" evidence="1">
    <location>
        <begin position="284"/>
        <end position="298"/>
    </location>
</feature>
<keyword evidence="6" id="KW-1185">Reference proteome</keyword>
<evidence type="ECO:0000256" key="2">
    <source>
        <dbReference type="SAM" id="Phobius"/>
    </source>
</evidence>
<dbReference type="OrthoDB" id="283575at2759"/>
<feature type="compositionally biased region" description="Low complexity" evidence="1">
    <location>
        <begin position="155"/>
        <end position="181"/>
    </location>
</feature>
<feature type="compositionally biased region" description="Pro residues" evidence="1">
    <location>
        <begin position="27"/>
        <end position="37"/>
    </location>
</feature>
<name>A0A8A3PAV9_9HELO</name>
<feature type="domain" description="EGF-like" evidence="3 4">
    <location>
        <begin position="641"/>
        <end position="652"/>
    </location>
</feature>
<gene>
    <name evidence="5" type="ORF">DSL72_001817</name>
</gene>
<evidence type="ECO:0000313" key="6">
    <source>
        <dbReference type="Proteomes" id="UP000672032"/>
    </source>
</evidence>
<feature type="region of interest" description="Disordered" evidence="1">
    <location>
        <begin position="1"/>
        <end position="306"/>
    </location>
</feature>
<feature type="region of interest" description="Disordered" evidence="1">
    <location>
        <begin position="483"/>
        <end position="513"/>
    </location>
</feature>
<feature type="compositionally biased region" description="Pro residues" evidence="1">
    <location>
        <begin position="90"/>
        <end position="103"/>
    </location>
</feature>
<feature type="region of interest" description="Disordered" evidence="1">
    <location>
        <begin position="727"/>
        <end position="750"/>
    </location>
</feature>
<sequence length="899" mass="96034">MSQRDAPARGGSVKKGRERAQAGRPTVPIPAPRPYDPSSPSNIPSPAKARLQGPSGMSKNGGQSVVGMAISRPTQVAQWPLVGTSEPQQYQPPPDRGPPPQRPSRPSHVPSILDSSRIQDITPTFQYQPQQPQQNLFPPPQTPRSQRSQDDDSDQSFPSMQSPLTSSSTPSTASSVGTIPDFPVPVPAIPPSGRRSANLGPPPSSRRGASSYYSQASHVSPIPEVPESLSSLTPRTLPGSHSSYASSAAIPSSWGRESPDDDRSDEDDDYYQGDIMFYPVPEGQEPRGSDDNDERELIRSASIGKRARPSMITTRASVQSDLARLFAAPVPSETHRSEPAPLQQSTPSPVEAQRSTKWPIYGDTNSPLAGGTGLIDASPTGSDESVSVIALAMTTDLPLRDGTKSHGANPMLGAYQAASGLPSSTIRAKSSFPDEGGHFSRLSAIRRPPRLNIDTVRDAEARGSLTSLPDLIRRATRLASLMDRGKRPASRMGLDEFPMDRDFPNEKEIELPPHLDDRPGSTLSGMLSAFPPPGHETPVRDTPRNLPVWPEYDPNSPKPITNEKKQRKCCGLPCWGFIVLLIIILLITAAAVVVPLKLLVIDKATASTAATATPEKQCAADPSTACKNGGTSWLDNGVCYCICTNGFTGNTCTVAGSTGCTTISSGTTTNMTIGDSIPRLISASQTNFSIPLFENTILAKFNAGNLSCASENSLVTFDGNDERIGDASAEATLPRDTKTKRDAQPDPTRVEMRAIILRDSAYVPADSYTTQPTSTSTAQATYDSSQSQTTSPPTPSTPTTTQTTSATMGTSTTDPSAVFTITQEVLDFARITVLFVLQQESLDNAVTAQGQLQRFFNKQSFENMAARNVSMGSGNSVNLMEFTVDLGSGIWGRKNIATT</sequence>
<dbReference type="PANTHER" id="PTHR17178">
    <property type="entry name" value="SECRETORY GRANULE PROTEOGLYCAN CORE PROTEIN"/>
    <property type="match status" value="1"/>
</dbReference>
<feature type="region of interest" description="Disordered" evidence="1">
    <location>
        <begin position="527"/>
        <end position="560"/>
    </location>
</feature>
<dbReference type="PANTHER" id="PTHR17178:SF0">
    <property type="entry name" value="SERGLYCIN"/>
    <property type="match status" value="1"/>
</dbReference>
<dbReference type="PROSITE" id="PS00022">
    <property type="entry name" value="EGF_1"/>
    <property type="match status" value="1"/>
</dbReference>
<evidence type="ECO:0000259" key="3">
    <source>
        <dbReference type="PROSITE" id="PS00022"/>
    </source>
</evidence>
<feature type="compositionally biased region" description="Acidic residues" evidence="1">
    <location>
        <begin position="259"/>
        <end position="271"/>
    </location>
</feature>
<proteinExistence type="predicted"/>
<dbReference type="AlphaFoldDB" id="A0A8A3PAV9"/>
<feature type="compositionally biased region" description="Low complexity" evidence="1">
    <location>
        <begin position="768"/>
        <end position="812"/>
    </location>
</feature>
<feature type="compositionally biased region" description="Polar residues" evidence="1">
    <location>
        <begin position="342"/>
        <end position="353"/>
    </location>
</feature>
<feature type="region of interest" description="Disordered" evidence="1">
    <location>
        <begin position="766"/>
        <end position="812"/>
    </location>
</feature>
<protein>
    <recommendedName>
        <fullName evidence="3 4">EGF-like domain-containing protein</fullName>
    </recommendedName>
</protein>
<evidence type="ECO:0000313" key="5">
    <source>
        <dbReference type="EMBL" id="QSZ32243.1"/>
    </source>
</evidence>
<dbReference type="EMBL" id="CP063407">
    <property type="protein sequence ID" value="QSZ32243.1"/>
    <property type="molecule type" value="Genomic_DNA"/>
</dbReference>
<feature type="compositionally biased region" description="Basic and acidic residues" evidence="1">
    <location>
        <begin position="733"/>
        <end position="750"/>
    </location>
</feature>
<keyword evidence="2" id="KW-0472">Membrane</keyword>
<feature type="compositionally biased region" description="Low complexity" evidence="1">
    <location>
        <begin position="240"/>
        <end position="256"/>
    </location>
</feature>
<accession>A0A8A3PAV9</accession>
<dbReference type="PROSITE" id="PS01186">
    <property type="entry name" value="EGF_2"/>
    <property type="match status" value="1"/>
</dbReference>
<feature type="compositionally biased region" description="Low complexity" evidence="1">
    <location>
        <begin position="205"/>
        <end position="217"/>
    </location>
</feature>
<evidence type="ECO:0000259" key="4">
    <source>
        <dbReference type="PROSITE" id="PS01186"/>
    </source>
</evidence>
<feature type="transmembrane region" description="Helical" evidence="2">
    <location>
        <begin position="575"/>
        <end position="596"/>
    </location>
</feature>
<dbReference type="InterPro" id="IPR000742">
    <property type="entry name" value="EGF"/>
</dbReference>
<dbReference type="Proteomes" id="UP000672032">
    <property type="component" value="Chromosome 3"/>
</dbReference>
<keyword evidence="2" id="KW-0812">Transmembrane</keyword>
<dbReference type="Gene3D" id="2.10.25.10">
    <property type="entry name" value="Laminin"/>
    <property type="match status" value="1"/>
</dbReference>
<feature type="compositionally biased region" description="Basic and acidic residues" evidence="1">
    <location>
        <begin position="498"/>
        <end position="513"/>
    </location>
</feature>
<feature type="compositionally biased region" description="Low complexity" evidence="1">
    <location>
        <begin position="122"/>
        <end position="136"/>
    </location>
</feature>
<evidence type="ECO:0000256" key="1">
    <source>
        <dbReference type="SAM" id="MobiDB-lite"/>
    </source>
</evidence>